<dbReference type="InterPro" id="IPR025294">
    <property type="entry name" value="DUF4156"/>
</dbReference>
<dbReference type="RefSeq" id="WP_183907343.1">
    <property type="nucleotide sequence ID" value="NZ_JACHXZ010000001.1"/>
</dbReference>
<sequence>MRIFSLVGLSALAAACTWVEPKPEAAHISVVALNQVQHCERLGETTAKGVNKVGIFVRKDEKVVTELAALAKDSAYGMGGNRLVRESELQEDGSMTFGIYRCP</sequence>
<organism evidence="1 2">
    <name type="scientific">Simiduia aestuariiviva</name>
    <dbReference type="NCBI Taxonomy" id="1510459"/>
    <lineage>
        <taxon>Bacteria</taxon>
        <taxon>Pseudomonadati</taxon>
        <taxon>Pseudomonadota</taxon>
        <taxon>Gammaproteobacteria</taxon>
        <taxon>Cellvibrionales</taxon>
        <taxon>Cellvibrionaceae</taxon>
        <taxon>Simiduia</taxon>
    </lineage>
</organism>
<evidence type="ECO:0008006" key="3">
    <source>
        <dbReference type="Google" id="ProtNLM"/>
    </source>
</evidence>
<proteinExistence type="predicted"/>
<gene>
    <name evidence="1" type="ORF">FHS30_000166</name>
</gene>
<reference evidence="1 2" key="1">
    <citation type="submission" date="2020-08" db="EMBL/GenBank/DDBJ databases">
        <title>Genomic Encyclopedia of Type Strains, Phase III (KMG-III): the genomes of soil and plant-associated and newly described type strains.</title>
        <authorList>
            <person name="Whitman W."/>
        </authorList>
    </citation>
    <scope>NUCLEOTIDE SEQUENCE [LARGE SCALE GENOMIC DNA]</scope>
    <source>
        <strain evidence="1 2">CECT 8571</strain>
    </source>
</reference>
<dbReference type="Pfam" id="PF13698">
    <property type="entry name" value="DUF4156"/>
    <property type="match status" value="1"/>
</dbReference>
<accession>A0A839UK55</accession>
<name>A0A839UK55_9GAMM</name>
<evidence type="ECO:0000313" key="1">
    <source>
        <dbReference type="EMBL" id="MBB3166990.1"/>
    </source>
</evidence>
<dbReference type="EMBL" id="JACHXZ010000001">
    <property type="protein sequence ID" value="MBB3166990.1"/>
    <property type="molecule type" value="Genomic_DNA"/>
</dbReference>
<comment type="caution">
    <text evidence="1">The sequence shown here is derived from an EMBL/GenBank/DDBJ whole genome shotgun (WGS) entry which is preliminary data.</text>
</comment>
<protein>
    <recommendedName>
        <fullName evidence="3">DUF4156 domain-containing protein</fullName>
    </recommendedName>
</protein>
<dbReference type="PROSITE" id="PS51257">
    <property type="entry name" value="PROKAR_LIPOPROTEIN"/>
    <property type="match status" value="1"/>
</dbReference>
<dbReference type="AlphaFoldDB" id="A0A839UK55"/>
<keyword evidence="2" id="KW-1185">Reference proteome</keyword>
<dbReference type="Proteomes" id="UP000559987">
    <property type="component" value="Unassembled WGS sequence"/>
</dbReference>
<evidence type="ECO:0000313" key="2">
    <source>
        <dbReference type="Proteomes" id="UP000559987"/>
    </source>
</evidence>